<dbReference type="VEuPathDB" id="FungiDB:BO71DRAFT_398140"/>
<proteinExistence type="inferred from homology"/>
<dbReference type="PANTHER" id="PTHR21346:SF0">
    <property type="entry name" value="RE45833P"/>
    <property type="match status" value="1"/>
</dbReference>
<dbReference type="Pfam" id="PF04930">
    <property type="entry name" value="FUN14"/>
    <property type="match status" value="1"/>
</dbReference>
<evidence type="ECO:0000313" key="7">
    <source>
        <dbReference type="Proteomes" id="UP000247810"/>
    </source>
</evidence>
<comment type="subcellular location">
    <subcellularLocation>
        <location evidence="1">Membrane</location>
    </subcellularLocation>
</comment>
<reference evidence="6 7" key="1">
    <citation type="submission" date="2018-02" db="EMBL/GenBank/DDBJ databases">
        <title>The genomes of Aspergillus section Nigri reveals drivers in fungal speciation.</title>
        <authorList>
            <consortium name="DOE Joint Genome Institute"/>
            <person name="Vesth T.C."/>
            <person name="Nybo J."/>
            <person name="Theobald S."/>
            <person name="Brandl J."/>
            <person name="Frisvad J.C."/>
            <person name="Nielsen K.F."/>
            <person name="Lyhne E.K."/>
            <person name="Kogle M.E."/>
            <person name="Kuo A."/>
            <person name="Riley R."/>
            <person name="Clum A."/>
            <person name="Nolan M."/>
            <person name="Lipzen A."/>
            <person name="Salamov A."/>
            <person name="Henrissat B."/>
            <person name="Wiebenga A."/>
            <person name="De vries R.P."/>
            <person name="Grigoriev I.V."/>
            <person name="Mortensen U.H."/>
            <person name="Andersen M.R."/>
            <person name="Baker S.E."/>
        </authorList>
    </citation>
    <scope>NUCLEOTIDE SEQUENCE [LARGE SCALE GENOMIC DNA]</scope>
    <source>
        <strain evidence="6 7">CBS 707.79</strain>
    </source>
</reference>
<evidence type="ECO:0000256" key="2">
    <source>
        <dbReference type="ARBA" id="ARBA00009160"/>
    </source>
</evidence>
<dbReference type="OrthoDB" id="3990500at2759"/>
<dbReference type="STRING" id="1448320.A0A319DD90"/>
<protein>
    <recommendedName>
        <fullName evidence="8">FUN14-domain-containing protein</fullName>
    </recommendedName>
</protein>
<dbReference type="PANTHER" id="PTHR21346">
    <property type="entry name" value="FUN14 DOMAIN CONTAINING"/>
    <property type="match status" value="1"/>
</dbReference>
<keyword evidence="3" id="KW-0812">Transmembrane</keyword>
<gene>
    <name evidence="6" type="ORF">BO71DRAFT_398140</name>
</gene>
<dbReference type="GO" id="GO:0005741">
    <property type="term" value="C:mitochondrial outer membrane"/>
    <property type="evidence" value="ECO:0007669"/>
    <property type="project" value="TreeGrafter"/>
</dbReference>
<evidence type="ECO:0000256" key="1">
    <source>
        <dbReference type="ARBA" id="ARBA00004370"/>
    </source>
</evidence>
<evidence type="ECO:0000313" key="6">
    <source>
        <dbReference type="EMBL" id="PYH95355.1"/>
    </source>
</evidence>
<keyword evidence="7" id="KW-1185">Reference proteome</keyword>
<evidence type="ECO:0000256" key="4">
    <source>
        <dbReference type="ARBA" id="ARBA00022989"/>
    </source>
</evidence>
<comment type="similarity">
    <text evidence="2">Belongs to the FUN14 family.</text>
</comment>
<evidence type="ECO:0000256" key="3">
    <source>
        <dbReference type="ARBA" id="ARBA00022692"/>
    </source>
</evidence>
<name>A0A319DD90_9EURO</name>
<organism evidence="6 7">
    <name type="scientific">Aspergillus ellipticus CBS 707.79</name>
    <dbReference type="NCBI Taxonomy" id="1448320"/>
    <lineage>
        <taxon>Eukaryota</taxon>
        <taxon>Fungi</taxon>
        <taxon>Dikarya</taxon>
        <taxon>Ascomycota</taxon>
        <taxon>Pezizomycotina</taxon>
        <taxon>Eurotiomycetes</taxon>
        <taxon>Eurotiomycetidae</taxon>
        <taxon>Eurotiales</taxon>
        <taxon>Aspergillaceae</taxon>
        <taxon>Aspergillus</taxon>
        <taxon>Aspergillus subgen. Circumdati</taxon>
    </lineage>
</organism>
<keyword evidence="4" id="KW-1133">Transmembrane helix</keyword>
<dbReference type="InterPro" id="IPR007014">
    <property type="entry name" value="FUN14"/>
</dbReference>
<dbReference type="EMBL" id="KZ825855">
    <property type="protein sequence ID" value="PYH95355.1"/>
    <property type="molecule type" value="Genomic_DNA"/>
</dbReference>
<dbReference type="Proteomes" id="UP000247810">
    <property type="component" value="Unassembled WGS sequence"/>
</dbReference>
<accession>A0A319DD90</accession>
<sequence length="161" mass="16866">MMLLRPTITLLATATATGLGLGLTLSTLRASPLQCQYSASAPGIPDQSWTVNSPDPVARKQGSKAASGFLTPSNMRQISLGSVLGLVVGLGLRAFSRALVVLLGMGIVAVEWAAAKGYNLLPVNRVQKYVKGVDLQKAVSSRFPFKMSFGVTMGLAAFAQL</sequence>
<evidence type="ECO:0000256" key="5">
    <source>
        <dbReference type="ARBA" id="ARBA00023136"/>
    </source>
</evidence>
<evidence type="ECO:0008006" key="8">
    <source>
        <dbReference type="Google" id="ProtNLM"/>
    </source>
</evidence>
<dbReference type="GO" id="GO:0000422">
    <property type="term" value="P:autophagy of mitochondrion"/>
    <property type="evidence" value="ECO:0007669"/>
    <property type="project" value="TreeGrafter"/>
</dbReference>
<keyword evidence="5" id="KW-0472">Membrane</keyword>
<dbReference type="AlphaFoldDB" id="A0A319DD90"/>